<dbReference type="EMBL" id="CP000471">
    <property type="protein sequence ID" value="ABK45757.1"/>
    <property type="molecule type" value="Genomic_DNA"/>
</dbReference>
<dbReference type="KEGG" id="mgm:Mmc1_3267"/>
<keyword evidence="2" id="KW-0328">Glycosyltransferase</keyword>
<evidence type="ECO:0000259" key="4">
    <source>
        <dbReference type="Pfam" id="PF00535"/>
    </source>
</evidence>
<organism evidence="5 6">
    <name type="scientific">Magnetococcus marinus (strain ATCC BAA-1437 / JCM 17883 / MC-1)</name>
    <dbReference type="NCBI Taxonomy" id="156889"/>
    <lineage>
        <taxon>Bacteria</taxon>
        <taxon>Pseudomonadati</taxon>
        <taxon>Pseudomonadota</taxon>
        <taxon>Magnetococcia</taxon>
        <taxon>Magnetococcales</taxon>
        <taxon>Magnetococcaceae</taxon>
        <taxon>Magnetococcus</taxon>
    </lineage>
</organism>
<dbReference type="GO" id="GO:0016757">
    <property type="term" value="F:glycosyltransferase activity"/>
    <property type="evidence" value="ECO:0007669"/>
    <property type="project" value="UniProtKB-KW"/>
</dbReference>
<accession>A0LCR4</accession>
<dbReference type="PANTHER" id="PTHR43685">
    <property type="entry name" value="GLYCOSYLTRANSFERASE"/>
    <property type="match status" value="1"/>
</dbReference>
<evidence type="ECO:0000256" key="1">
    <source>
        <dbReference type="ARBA" id="ARBA00006739"/>
    </source>
</evidence>
<dbReference type="OrthoDB" id="6383742at2"/>
<dbReference type="Proteomes" id="UP000002586">
    <property type="component" value="Chromosome"/>
</dbReference>
<evidence type="ECO:0000256" key="3">
    <source>
        <dbReference type="ARBA" id="ARBA00022679"/>
    </source>
</evidence>
<dbReference type="InterPro" id="IPR050834">
    <property type="entry name" value="Glycosyltransf_2"/>
</dbReference>
<dbReference type="STRING" id="156889.Mmc1_3267"/>
<dbReference type="PANTHER" id="PTHR43685:SF5">
    <property type="entry name" value="GLYCOSYLTRANSFERASE EPSE-RELATED"/>
    <property type="match status" value="1"/>
</dbReference>
<reference evidence="6" key="1">
    <citation type="journal article" date="2009" name="Appl. Environ. Microbiol.">
        <title>Complete genome sequence of the chemolithoautotrophic marine magnetotactic coccus strain MC-1.</title>
        <authorList>
            <person name="Schubbe S."/>
            <person name="Williams T.J."/>
            <person name="Xie G."/>
            <person name="Kiss H.E."/>
            <person name="Brettin T.S."/>
            <person name="Martinez D."/>
            <person name="Ross C.A."/>
            <person name="Schuler D."/>
            <person name="Cox B.L."/>
            <person name="Nealson K.H."/>
            <person name="Bazylinski D.A."/>
        </authorList>
    </citation>
    <scope>NUCLEOTIDE SEQUENCE [LARGE SCALE GENOMIC DNA]</scope>
    <source>
        <strain evidence="6">ATCC BAA-1437 / JCM 17883 / MC-1</strain>
    </source>
</reference>
<keyword evidence="3 5" id="KW-0808">Transferase</keyword>
<dbReference type="InterPro" id="IPR001173">
    <property type="entry name" value="Glyco_trans_2-like"/>
</dbReference>
<evidence type="ECO:0000313" key="5">
    <source>
        <dbReference type="EMBL" id="ABK45757.1"/>
    </source>
</evidence>
<keyword evidence="6" id="KW-1185">Reference proteome</keyword>
<name>A0LCR4_MAGMM</name>
<dbReference type="SUPFAM" id="SSF53448">
    <property type="entry name" value="Nucleotide-diphospho-sugar transferases"/>
    <property type="match status" value="1"/>
</dbReference>
<protein>
    <submittedName>
        <fullName evidence="5">Glycosyl transferase, family 2</fullName>
    </submittedName>
</protein>
<dbReference type="CAZy" id="GT2">
    <property type="family name" value="Glycosyltransferase Family 2"/>
</dbReference>
<dbReference type="HOGENOM" id="CLU_025996_0_4_5"/>
<comment type="similarity">
    <text evidence="1">Belongs to the glycosyltransferase 2 family.</text>
</comment>
<dbReference type="Gene3D" id="3.90.550.10">
    <property type="entry name" value="Spore Coat Polysaccharide Biosynthesis Protein SpsA, Chain A"/>
    <property type="match status" value="1"/>
</dbReference>
<dbReference type="eggNOG" id="COG0463">
    <property type="taxonomic scope" value="Bacteria"/>
</dbReference>
<evidence type="ECO:0000313" key="6">
    <source>
        <dbReference type="Proteomes" id="UP000002586"/>
    </source>
</evidence>
<dbReference type="RefSeq" id="WP_011714819.1">
    <property type="nucleotide sequence ID" value="NC_008576.1"/>
</dbReference>
<dbReference type="InterPro" id="IPR029044">
    <property type="entry name" value="Nucleotide-diphossugar_trans"/>
</dbReference>
<proteinExistence type="inferred from homology"/>
<evidence type="ECO:0000256" key="2">
    <source>
        <dbReference type="ARBA" id="ARBA00022676"/>
    </source>
</evidence>
<dbReference type="AlphaFoldDB" id="A0LCR4"/>
<sequence length="364" mass="41291">MQKSGATDGVEDHPTVSFVMSVRNGERYLREAVQSLLNQSFGDFECIIVDSASTDATPVILQELAAQDGRIRLLTVPDVKLNQSQALNLGLAAARGTWIARMDADDRSHPQRLAKQLAFLSDHPTVGLLGTACRVVDGSGTVQQKLSQPLDDLAIRWTWLCHNPFLHASVMFRRLLVDGRAVRYDEKAPFHSDYLLWGQLMQQMQVANLGACLVDQRDHGDNYSLLKHNESQEAFKQLVKSNLQRLLPDQLWSDASVQRLRGMVLYPPYLKDYRTMREAAEVLQVWRRFKEQHANVGETHLEQVEREVLVQLLAAVPMSHMLQAWRCGLLKEVWQLNAGVVRQHLKFRVRRFTQGAPQPEAQGL</sequence>
<feature type="domain" description="Glycosyltransferase 2-like" evidence="4">
    <location>
        <begin position="17"/>
        <end position="174"/>
    </location>
</feature>
<reference evidence="5 6" key="2">
    <citation type="journal article" date="2012" name="Int. J. Syst. Evol. Microbiol.">
        <title>Magnetococcus marinus gen. nov., sp. nov., a marine, magnetotactic bacterium that represents a novel lineage (Magnetococcaceae fam. nov.; Magnetococcales ord. nov.) at the base of the Alphaproteobacteria.</title>
        <authorList>
            <person name="Bazylinski D.A."/>
            <person name="Williams T.J."/>
            <person name="Lefevre C.T."/>
            <person name="Berg R.J."/>
            <person name="Zhang C.L."/>
            <person name="Bowser S.S."/>
            <person name="Dean A.J."/>
            <person name="Beveridge T.J."/>
        </authorList>
    </citation>
    <scope>NUCLEOTIDE SEQUENCE [LARGE SCALE GENOMIC DNA]</scope>
    <source>
        <strain evidence="6">ATCC BAA-1437 / JCM 17883 / MC-1</strain>
    </source>
</reference>
<dbReference type="Pfam" id="PF00535">
    <property type="entry name" value="Glycos_transf_2"/>
    <property type="match status" value="1"/>
</dbReference>
<gene>
    <name evidence="5" type="ordered locus">Mmc1_3267</name>
</gene>